<dbReference type="InterPro" id="IPR053842">
    <property type="entry name" value="NikA-like"/>
</dbReference>
<protein>
    <submittedName>
        <fullName evidence="1">Plasmid mobilization relaxosome protein MobC</fullName>
    </submittedName>
</protein>
<dbReference type="Proteomes" id="UP001204376">
    <property type="component" value="Unassembled WGS sequence"/>
</dbReference>
<evidence type="ECO:0000313" key="2">
    <source>
        <dbReference type="Proteomes" id="UP001204376"/>
    </source>
</evidence>
<reference evidence="1 2" key="1">
    <citation type="submission" date="2022-07" db="EMBL/GenBank/DDBJ databases">
        <title>Mucilaginibacter sp. JC4.</title>
        <authorList>
            <person name="Le V."/>
            <person name="Ko S.-R."/>
            <person name="Ahn C.-Y."/>
            <person name="Oh H.-M."/>
        </authorList>
    </citation>
    <scope>NUCLEOTIDE SEQUENCE [LARGE SCALE GENOMIC DNA]</scope>
    <source>
        <strain evidence="1 2">JC4</strain>
    </source>
</reference>
<dbReference type="RefSeq" id="WP_121243963.1">
    <property type="nucleotide sequence ID" value="NZ_JANHOH010000001.1"/>
</dbReference>
<gene>
    <name evidence="1" type="primary">mobC</name>
    <name evidence="1" type="ORF">NPE20_06705</name>
</gene>
<sequence>MNGKGRTGRPLKNGPKRIKKIDVRFTQDEFDAILELEKTLGISKAELVRSRLLENVKTMVINAKELIVLLDKTGAEIGRCGNNINQLARYANILNKRDLLSPVVIERFNNLFETYLKNQQALDSILRKVIRMAGI</sequence>
<keyword evidence="2" id="KW-1185">Reference proteome</keyword>
<evidence type="ECO:0000313" key="1">
    <source>
        <dbReference type="EMBL" id="MCQ6957637.1"/>
    </source>
</evidence>
<proteinExistence type="predicted"/>
<dbReference type="Pfam" id="PF21983">
    <property type="entry name" value="NikA-like"/>
    <property type="match status" value="1"/>
</dbReference>
<accession>A0ABT1SZE1</accession>
<name>A0ABT1SZE1_9SPHI</name>
<dbReference type="EMBL" id="JANHOH010000001">
    <property type="protein sequence ID" value="MCQ6957637.1"/>
    <property type="molecule type" value="Genomic_DNA"/>
</dbReference>
<comment type="caution">
    <text evidence="1">The sequence shown here is derived from an EMBL/GenBank/DDBJ whole genome shotgun (WGS) entry which is preliminary data.</text>
</comment>
<organism evidence="1 2">
    <name type="scientific">Mucilaginibacter aquariorum</name>
    <dbReference type="NCBI Taxonomy" id="2967225"/>
    <lineage>
        <taxon>Bacteria</taxon>
        <taxon>Pseudomonadati</taxon>
        <taxon>Bacteroidota</taxon>
        <taxon>Sphingobacteriia</taxon>
        <taxon>Sphingobacteriales</taxon>
        <taxon>Sphingobacteriaceae</taxon>
        <taxon>Mucilaginibacter</taxon>
    </lineage>
</organism>